<dbReference type="OrthoDB" id="9779287at2"/>
<dbReference type="PROSITE" id="PS50893">
    <property type="entry name" value="ABC_TRANSPORTER_2"/>
    <property type="match status" value="1"/>
</dbReference>
<organism evidence="9 10">
    <name type="scientific">Spiroplasma alleghenense</name>
    <dbReference type="NCBI Taxonomy" id="216931"/>
    <lineage>
        <taxon>Bacteria</taxon>
        <taxon>Bacillati</taxon>
        <taxon>Mycoplasmatota</taxon>
        <taxon>Mollicutes</taxon>
        <taxon>Entomoplasmatales</taxon>
        <taxon>Spiroplasmataceae</taxon>
        <taxon>Spiroplasma</taxon>
    </lineage>
</organism>
<accession>A0A345Z4F8</accession>
<dbReference type="EMBL" id="CP031376">
    <property type="protein sequence ID" value="AXK51487.1"/>
    <property type="molecule type" value="Genomic_DNA"/>
</dbReference>
<dbReference type="GO" id="GO:0005524">
    <property type="term" value="F:ATP binding"/>
    <property type="evidence" value="ECO:0007669"/>
    <property type="project" value="UniProtKB-KW"/>
</dbReference>
<dbReference type="NCBIfam" id="NF043079">
    <property type="entry name" value="MMSYN1_0167"/>
    <property type="match status" value="1"/>
</dbReference>
<dbReference type="SMART" id="SM00382">
    <property type="entry name" value="AAA"/>
    <property type="match status" value="1"/>
</dbReference>
<dbReference type="Gene3D" id="3.40.50.300">
    <property type="entry name" value="P-loop containing nucleotide triphosphate hydrolases"/>
    <property type="match status" value="2"/>
</dbReference>
<dbReference type="KEGG" id="salx:SALLE_v1c08170"/>
<evidence type="ECO:0000313" key="10">
    <source>
        <dbReference type="Proteomes" id="UP000254792"/>
    </source>
</evidence>
<dbReference type="Pfam" id="PF08352">
    <property type="entry name" value="oligo_HPY"/>
    <property type="match status" value="1"/>
</dbReference>
<dbReference type="GO" id="GO:0005886">
    <property type="term" value="C:plasma membrane"/>
    <property type="evidence" value="ECO:0007669"/>
    <property type="project" value="UniProtKB-SubCell"/>
</dbReference>
<evidence type="ECO:0000256" key="1">
    <source>
        <dbReference type="ARBA" id="ARBA00004202"/>
    </source>
</evidence>
<evidence type="ECO:0000256" key="6">
    <source>
        <dbReference type="ARBA" id="ARBA00022840"/>
    </source>
</evidence>
<dbReference type="SUPFAM" id="SSF52540">
    <property type="entry name" value="P-loop containing nucleoside triphosphate hydrolases"/>
    <property type="match status" value="2"/>
</dbReference>
<dbReference type="PROSITE" id="PS00211">
    <property type="entry name" value="ABC_TRANSPORTER_1"/>
    <property type="match status" value="1"/>
</dbReference>
<dbReference type="InterPro" id="IPR013563">
    <property type="entry name" value="Oligopep_ABC_C"/>
</dbReference>
<dbReference type="CDD" id="cd03257">
    <property type="entry name" value="ABC_NikE_OppD_transporters"/>
    <property type="match status" value="1"/>
</dbReference>
<evidence type="ECO:0000256" key="2">
    <source>
        <dbReference type="ARBA" id="ARBA00005417"/>
    </source>
</evidence>
<name>A0A345Z4F8_9MOLU</name>
<comment type="subcellular location">
    <subcellularLocation>
        <location evidence="1">Cell membrane</location>
        <topology evidence="1">Peripheral membrane protein</topology>
    </subcellularLocation>
</comment>
<dbReference type="RefSeq" id="WP_115558381.1">
    <property type="nucleotide sequence ID" value="NZ_CP031376.1"/>
</dbReference>
<dbReference type="Proteomes" id="UP000254792">
    <property type="component" value="Chromosome"/>
</dbReference>
<dbReference type="AlphaFoldDB" id="A0A345Z4F8"/>
<sequence length="565" mass="64432">MEKIISIKDLIVKFRVRSKTLTAIRNVSFDIYDGETVAIVGESGSGKSVMTKTLTNMLEENGWVSNGSITYFPTKKTIEDEESYFKNETDLLSLHKTLLDKTTKKGIIKQNKNIISQKSNLIEKINALDPKEVEEILRQLQEKLEANKTKYEFSKSNRGITKSIPIIEKIEQYEDIYKTASTPGYREQKLEKLTNEIALAKADIEKFRTPSIFRKLKLKNNVKLIKNYYENKDSIQDDDFKKIDEYFAKKEFLSEFEVSLQEKNSIVKSRGEISEIDFNAFIKNWKNVWYPSFISQSRANKEITKLRGATIATIFQDPMTSLNPLLSVGFQITEVLRKHHNMSRAQAKAEAIEILGKVGIPNPEKRFKDIPGRYSGGMRQRVVIAIALACRPKILICDEPTTALDVTIQSQILNLIKDLQKEYGFTTIFITHDLGVVANIANRVAVMYAGQIIEHGTVDDIFFNPQHPYTWSLLSSLPQLGIKGEDLFSIPGTPPSLFSNIKGDAFAPRNKYAMKVDYIHEPPMFKVSENHYAKTWLLDPRSPKVQRPKQLDMLSKAVRDAKVGE</sequence>
<evidence type="ECO:0000256" key="5">
    <source>
        <dbReference type="ARBA" id="ARBA00022741"/>
    </source>
</evidence>
<comment type="similarity">
    <text evidence="2">Belongs to the ABC transporter superfamily.</text>
</comment>
<keyword evidence="6 9" id="KW-0067">ATP-binding</keyword>
<gene>
    <name evidence="9" type="primary">oppD</name>
    <name evidence="9" type="ORF">SALLE_v1c08170</name>
</gene>
<keyword evidence="3" id="KW-0813">Transport</keyword>
<keyword evidence="4" id="KW-1003">Cell membrane</keyword>
<dbReference type="Pfam" id="PF00005">
    <property type="entry name" value="ABC_tran"/>
    <property type="match status" value="2"/>
</dbReference>
<feature type="domain" description="ABC transporter" evidence="8">
    <location>
        <begin position="5"/>
        <end position="474"/>
    </location>
</feature>
<dbReference type="NCBIfam" id="TIGR01727">
    <property type="entry name" value="oligo_HPY"/>
    <property type="match status" value="1"/>
</dbReference>
<keyword evidence="5" id="KW-0547">Nucleotide-binding</keyword>
<evidence type="ECO:0000256" key="3">
    <source>
        <dbReference type="ARBA" id="ARBA00022448"/>
    </source>
</evidence>
<dbReference type="InterPro" id="IPR050388">
    <property type="entry name" value="ABC_Ni/Peptide_Import"/>
</dbReference>
<dbReference type="InterPro" id="IPR003593">
    <property type="entry name" value="AAA+_ATPase"/>
</dbReference>
<protein>
    <submittedName>
        <fullName evidence="9">Oligopeptide ABC transporter ATP-binding protein</fullName>
    </submittedName>
</protein>
<dbReference type="GO" id="GO:0016887">
    <property type="term" value="F:ATP hydrolysis activity"/>
    <property type="evidence" value="ECO:0007669"/>
    <property type="project" value="InterPro"/>
</dbReference>
<dbReference type="InterPro" id="IPR017871">
    <property type="entry name" value="ABC_transporter-like_CS"/>
</dbReference>
<evidence type="ECO:0000313" key="9">
    <source>
        <dbReference type="EMBL" id="AXK51487.1"/>
    </source>
</evidence>
<evidence type="ECO:0000256" key="7">
    <source>
        <dbReference type="ARBA" id="ARBA00023136"/>
    </source>
</evidence>
<dbReference type="PANTHER" id="PTHR43297:SF2">
    <property type="entry name" value="DIPEPTIDE TRANSPORT ATP-BINDING PROTEIN DPPD"/>
    <property type="match status" value="1"/>
</dbReference>
<keyword evidence="7" id="KW-0472">Membrane</keyword>
<dbReference type="PANTHER" id="PTHR43297">
    <property type="entry name" value="OLIGOPEPTIDE TRANSPORT ATP-BINDING PROTEIN APPD"/>
    <property type="match status" value="1"/>
</dbReference>
<dbReference type="InterPro" id="IPR027417">
    <property type="entry name" value="P-loop_NTPase"/>
</dbReference>
<dbReference type="GO" id="GO:0015833">
    <property type="term" value="P:peptide transport"/>
    <property type="evidence" value="ECO:0007669"/>
    <property type="project" value="InterPro"/>
</dbReference>
<keyword evidence="10" id="KW-1185">Reference proteome</keyword>
<proteinExistence type="inferred from homology"/>
<reference evidence="9 10" key="1">
    <citation type="submission" date="2018-07" db="EMBL/GenBank/DDBJ databases">
        <title>Complete genome sequence of Spiroplasma alleghenense PLHS-1 (ATCC 51752).</title>
        <authorList>
            <person name="Chou L."/>
            <person name="Lee T.-Y."/>
            <person name="Tsai Y.-M."/>
            <person name="Kuo C.-H."/>
        </authorList>
    </citation>
    <scope>NUCLEOTIDE SEQUENCE [LARGE SCALE GENOMIC DNA]</scope>
    <source>
        <strain evidence="9 10">PLHS-1</strain>
    </source>
</reference>
<dbReference type="InterPro" id="IPR003439">
    <property type="entry name" value="ABC_transporter-like_ATP-bd"/>
</dbReference>
<evidence type="ECO:0000259" key="8">
    <source>
        <dbReference type="PROSITE" id="PS50893"/>
    </source>
</evidence>
<evidence type="ECO:0000256" key="4">
    <source>
        <dbReference type="ARBA" id="ARBA00022475"/>
    </source>
</evidence>